<dbReference type="InterPro" id="IPR052636">
    <property type="entry name" value="UDP-D-xylose:L-fucose_XylT"/>
</dbReference>
<dbReference type="Proteomes" id="UP000031643">
    <property type="component" value="Chromosome"/>
</dbReference>
<evidence type="ECO:0000313" key="2">
    <source>
        <dbReference type="EMBL" id="BAQ15704.1"/>
    </source>
</evidence>
<dbReference type="Pfam" id="PF03407">
    <property type="entry name" value="Nucleotid_trans"/>
    <property type="match status" value="1"/>
</dbReference>
<dbReference type="GO" id="GO:0016757">
    <property type="term" value="F:glycosyltransferase activity"/>
    <property type="evidence" value="ECO:0007669"/>
    <property type="project" value="TreeGrafter"/>
</dbReference>
<evidence type="ECO:0000313" key="3">
    <source>
        <dbReference type="Proteomes" id="UP000031643"/>
    </source>
</evidence>
<dbReference type="HOGENOM" id="CLU_1085055_0_0_5"/>
<name>A0A0A8K133_9HYPH</name>
<evidence type="ECO:0000259" key="1">
    <source>
        <dbReference type="Pfam" id="PF03407"/>
    </source>
</evidence>
<dbReference type="PANTHER" id="PTHR47032:SF1">
    <property type="entry name" value="UDP-D-XYLOSE:L-FUCOSE ALPHA-1,3-D-XYLOSYLTRANSFERASE-RELATED"/>
    <property type="match status" value="1"/>
</dbReference>
<dbReference type="PANTHER" id="PTHR47032">
    <property type="entry name" value="UDP-D-XYLOSE:L-FUCOSE ALPHA-1,3-D-XYLOSYLTRANSFERASE-RELATED"/>
    <property type="match status" value="1"/>
</dbReference>
<gene>
    <name evidence="2" type="ORF">GL4_0234</name>
</gene>
<keyword evidence="3" id="KW-1185">Reference proteome</keyword>
<sequence>MVCVFANRDYGTLLKHWLATAARAGCHKPLVFCFDEETAQIAAEAGASSHTVPFNGDWLGFMRHQMQITRGILALGYAPLASDLDAIWLRDPIPYTIGHPQDMVFSPGTVQPSEAHAAWGNVLCFGYYLLRPTSAVLSMLDKCLPLMESAGDQPVFNRYLLAQGLNFAPTSLYALSFNGNDVLQSRETRLGAAGDLSVALLPNRLFQRLPEPDEPEPLVIHPITPKVEDTKIAHLKEIGLWFEDLVSVPEAVSELR</sequence>
<dbReference type="EMBL" id="AP014648">
    <property type="protein sequence ID" value="BAQ15704.1"/>
    <property type="molecule type" value="Genomic_DNA"/>
</dbReference>
<organism evidence="2 3">
    <name type="scientific">Methyloceanibacter caenitepidi</name>
    <dbReference type="NCBI Taxonomy" id="1384459"/>
    <lineage>
        <taxon>Bacteria</taxon>
        <taxon>Pseudomonadati</taxon>
        <taxon>Pseudomonadota</taxon>
        <taxon>Alphaproteobacteria</taxon>
        <taxon>Hyphomicrobiales</taxon>
        <taxon>Hyphomicrobiaceae</taxon>
        <taxon>Methyloceanibacter</taxon>
    </lineage>
</organism>
<accession>A0A0A8K133</accession>
<dbReference type="InterPro" id="IPR005069">
    <property type="entry name" value="Nucl-diP-sugar_transferase"/>
</dbReference>
<proteinExistence type="predicted"/>
<reference evidence="2 3" key="1">
    <citation type="submission" date="2014-09" db="EMBL/GenBank/DDBJ databases">
        <title>Genome sequencing of Methyloceanibacter caenitepidi Gela4.</title>
        <authorList>
            <person name="Takeuchi M."/>
            <person name="Susumu S."/>
            <person name="Kamagata Y."/>
            <person name="Oshima K."/>
            <person name="Hattori M."/>
            <person name="Iwasaki W."/>
        </authorList>
    </citation>
    <scope>NUCLEOTIDE SEQUENCE [LARGE SCALE GENOMIC DNA]</scope>
    <source>
        <strain evidence="2 3">Gela4</strain>
    </source>
</reference>
<dbReference type="STRING" id="1384459.GL4_0234"/>
<feature type="domain" description="Nucleotide-diphospho-sugar transferase" evidence="1">
    <location>
        <begin position="43"/>
        <end position="206"/>
    </location>
</feature>
<dbReference type="KEGG" id="mcg:GL4_0234"/>
<dbReference type="AlphaFoldDB" id="A0A0A8K133"/>
<protein>
    <recommendedName>
        <fullName evidence="1">Nucleotide-diphospho-sugar transferase domain-containing protein</fullName>
    </recommendedName>
</protein>